<dbReference type="PANTHER" id="PTHR42977:SF1">
    <property type="entry name" value="BLR6576 PROTEIN"/>
    <property type="match status" value="1"/>
</dbReference>
<dbReference type="InterPro" id="IPR000073">
    <property type="entry name" value="AB_hydrolase_1"/>
</dbReference>
<organism evidence="2 3">
    <name type="scientific">Nocardiopsis coralli</name>
    <dbReference type="NCBI Taxonomy" id="2772213"/>
    <lineage>
        <taxon>Bacteria</taxon>
        <taxon>Bacillati</taxon>
        <taxon>Actinomycetota</taxon>
        <taxon>Actinomycetes</taxon>
        <taxon>Streptosporangiales</taxon>
        <taxon>Nocardiopsidaceae</taxon>
        <taxon>Nocardiopsis</taxon>
    </lineage>
</organism>
<comment type="caution">
    <text evidence="2">The sequence shown here is derived from an EMBL/GenBank/DDBJ whole genome shotgun (WGS) entry which is preliminary data.</text>
</comment>
<dbReference type="Proteomes" id="UP000806528">
    <property type="component" value="Unassembled WGS sequence"/>
</dbReference>
<accession>A0ABR9P3I5</accession>
<dbReference type="PRINTS" id="PR00412">
    <property type="entry name" value="EPOXHYDRLASE"/>
</dbReference>
<keyword evidence="3" id="KW-1185">Reference proteome</keyword>
<dbReference type="EMBL" id="JADBGI010000005">
    <property type="protein sequence ID" value="MBE2998397.1"/>
    <property type="molecule type" value="Genomic_DNA"/>
</dbReference>
<sequence length="298" mass="33256">MVAGHHRFTEVDGHRVFYREAGPRDAPVVVLLHGYPTSSFMFRALIPELAEHYRVVAPDHIGFGLSDAPGVDEFDYTFDSLAQITAALLSKLGITEYAVYVQDYGAPVAWRLALADPSAVTAIISQSGNAYDEGFVDGFWKDVWAYAQNPDERTESAVRSALTREAVEWQYLHGVPDPTLVDPEVWEHDLALLSRPGNDLVQLRLLRDYATNPPLYPRLHEYFRIFRVPLLAVWGENDRIFGPAGAEAFARDLPDAQIELLPGGHFLLETHLDEVAALIRPFLASALGPRQVPRAQRA</sequence>
<keyword evidence="2" id="KW-0378">Hydrolase</keyword>
<dbReference type="InterPro" id="IPR000639">
    <property type="entry name" value="Epox_hydrolase-like"/>
</dbReference>
<dbReference type="InterPro" id="IPR029058">
    <property type="entry name" value="AB_hydrolase_fold"/>
</dbReference>
<proteinExistence type="predicted"/>
<reference evidence="2 3" key="1">
    <citation type="submission" date="2020-09" db="EMBL/GenBank/DDBJ databases">
        <title>Diversity and distribution of actinomycetes associated with coral in the coast of Hainan.</title>
        <authorList>
            <person name="Li F."/>
        </authorList>
    </citation>
    <scope>NUCLEOTIDE SEQUENCE [LARGE SCALE GENOMIC DNA]</scope>
    <source>
        <strain evidence="2 3">HNM0947</strain>
    </source>
</reference>
<dbReference type="Gene3D" id="3.40.50.1820">
    <property type="entry name" value="alpha/beta hydrolase"/>
    <property type="match status" value="1"/>
</dbReference>
<dbReference type="Pfam" id="PF00561">
    <property type="entry name" value="Abhydrolase_1"/>
    <property type="match status" value="1"/>
</dbReference>
<name>A0ABR9P3I5_9ACTN</name>
<dbReference type="PANTHER" id="PTHR42977">
    <property type="entry name" value="HYDROLASE-RELATED"/>
    <property type="match status" value="1"/>
</dbReference>
<dbReference type="PRINTS" id="PR00111">
    <property type="entry name" value="ABHYDROLASE"/>
</dbReference>
<protein>
    <submittedName>
        <fullName evidence="2">Alpha/beta hydrolase</fullName>
    </submittedName>
</protein>
<gene>
    <name evidence="2" type="ORF">IDM40_06705</name>
</gene>
<dbReference type="GO" id="GO:0016787">
    <property type="term" value="F:hydrolase activity"/>
    <property type="evidence" value="ECO:0007669"/>
    <property type="project" value="UniProtKB-KW"/>
</dbReference>
<feature type="domain" description="AB hydrolase-1" evidence="1">
    <location>
        <begin position="27"/>
        <end position="271"/>
    </location>
</feature>
<evidence type="ECO:0000313" key="3">
    <source>
        <dbReference type="Proteomes" id="UP000806528"/>
    </source>
</evidence>
<dbReference type="RefSeq" id="WP_193121055.1">
    <property type="nucleotide sequence ID" value="NZ_JADBGI010000005.1"/>
</dbReference>
<evidence type="ECO:0000259" key="1">
    <source>
        <dbReference type="Pfam" id="PF00561"/>
    </source>
</evidence>
<dbReference type="SUPFAM" id="SSF53474">
    <property type="entry name" value="alpha/beta-Hydrolases"/>
    <property type="match status" value="1"/>
</dbReference>
<evidence type="ECO:0000313" key="2">
    <source>
        <dbReference type="EMBL" id="MBE2998397.1"/>
    </source>
</evidence>
<dbReference type="InterPro" id="IPR051340">
    <property type="entry name" value="Haloalkane_dehalogenase"/>
</dbReference>